<dbReference type="InterPro" id="IPR031616">
    <property type="entry name" value="BsrE-like"/>
</dbReference>
<protein>
    <recommendedName>
        <fullName evidence="4">Holin-like toxin</fullName>
    </recommendedName>
</protein>
<proteinExistence type="predicted"/>
<name>A0ABN3Y0L7_9ENTE</name>
<keyword evidence="3" id="KW-1185">Reference proteome</keyword>
<reference evidence="2 3" key="1">
    <citation type="journal article" date="2019" name="Int. J. Syst. Evol. Microbiol.">
        <title>The Global Catalogue of Microorganisms (GCM) 10K type strain sequencing project: providing services to taxonomists for standard genome sequencing and annotation.</title>
        <authorList>
            <consortium name="The Broad Institute Genomics Platform"/>
            <consortium name="The Broad Institute Genome Sequencing Center for Infectious Disease"/>
            <person name="Wu L."/>
            <person name="Ma J."/>
        </authorList>
    </citation>
    <scope>NUCLEOTIDE SEQUENCE [LARGE SCALE GENOMIC DNA]</scope>
    <source>
        <strain evidence="2 3">JCM 8736</strain>
    </source>
</reference>
<dbReference type="Pfam" id="PF16935">
    <property type="entry name" value="Hol_Tox"/>
    <property type="match status" value="1"/>
</dbReference>
<keyword evidence="1" id="KW-1133">Transmembrane helix</keyword>
<sequence length="47" mass="5446">MYVLTKSEERRSFLSAFETIQVILSFGTFTIPLIALVVKLLKNDRKK</sequence>
<dbReference type="NCBIfam" id="NF041589">
    <property type="entry name" value="PepG1"/>
    <property type="match status" value="1"/>
</dbReference>
<dbReference type="Proteomes" id="UP001501577">
    <property type="component" value="Unassembled WGS sequence"/>
</dbReference>
<gene>
    <name evidence="2" type="ORF">GCM10019998_04510</name>
</gene>
<keyword evidence="1" id="KW-0472">Membrane</keyword>
<dbReference type="RefSeq" id="WP_083498237.1">
    <property type="nucleotide sequence ID" value="NZ_BAAAXQ010000013.1"/>
</dbReference>
<evidence type="ECO:0000256" key="1">
    <source>
        <dbReference type="SAM" id="Phobius"/>
    </source>
</evidence>
<accession>A0ABN3Y0L7</accession>
<evidence type="ECO:0000313" key="3">
    <source>
        <dbReference type="Proteomes" id="UP001501577"/>
    </source>
</evidence>
<organism evidence="2 3">
    <name type="scientific">Tetragenococcus solitarius</name>
    <dbReference type="NCBI Taxonomy" id="71453"/>
    <lineage>
        <taxon>Bacteria</taxon>
        <taxon>Bacillati</taxon>
        <taxon>Bacillota</taxon>
        <taxon>Bacilli</taxon>
        <taxon>Lactobacillales</taxon>
        <taxon>Enterococcaceae</taxon>
        <taxon>Tetragenococcus</taxon>
    </lineage>
</organism>
<dbReference type="EMBL" id="BAAAXQ010000013">
    <property type="protein sequence ID" value="GAA3011407.1"/>
    <property type="molecule type" value="Genomic_DNA"/>
</dbReference>
<feature type="transmembrane region" description="Helical" evidence="1">
    <location>
        <begin position="20"/>
        <end position="41"/>
    </location>
</feature>
<evidence type="ECO:0008006" key="4">
    <source>
        <dbReference type="Google" id="ProtNLM"/>
    </source>
</evidence>
<keyword evidence="1" id="KW-0812">Transmembrane</keyword>
<evidence type="ECO:0000313" key="2">
    <source>
        <dbReference type="EMBL" id="GAA3011407.1"/>
    </source>
</evidence>
<comment type="caution">
    <text evidence="2">The sequence shown here is derived from an EMBL/GenBank/DDBJ whole genome shotgun (WGS) entry which is preliminary data.</text>
</comment>